<evidence type="ECO:0000256" key="1">
    <source>
        <dbReference type="SAM" id="MobiDB-lite"/>
    </source>
</evidence>
<keyword evidence="3" id="KW-1185">Reference proteome</keyword>
<sequence>MRTTGSWPQPADLKQRSRFQENSEITERVEYDLSEIAGLENQQIQKMSHQELEGVVSATRSMVLNTSCPNRLSHFDQSTLKRLVYLARFCCQNQRARTPFSGNESHACLNTQKK</sequence>
<gene>
    <name evidence="2" type="ORF">HG66A1_14370</name>
</gene>
<protein>
    <submittedName>
        <fullName evidence="2">Uncharacterized protein</fullName>
    </submittedName>
</protein>
<reference evidence="2 3" key="1">
    <citation type="submission" date="2019-02" db="EMBL/GenBank/DDBJ databases">
        <title>Deep-cultivation of Planctomycetes and their phenomic and genomic characterization uncovers novel biology.</title>
        <authorList>
            <person name="Wiegand S."/>
            <person name="Jogler M."/>
            <person name="Boedeker C."/>
            <person name="Pinto D."/>
            <person name="Vollmers J."/>
            <person name="Rivas-Marin E."/>
            <person name="Kohn T."/>
            <person name="Peeters S.H."/>
            <person name="Heuer A."/>
            <person name="Rast P."/>
            <person name="Oberbeckmann S."/>
            <person name="Bunk B."/>
            <person name="Jeske O."/>
            <person name="Meyerdierks A."/>
            <person name="Storesund J.E."/>
            <person name="Kallscheuer N."/>
            <person name="Luecker S."/>
            <person name="Lage O.M."/>
            <person name="Pohl T."/>
            <person name="Merkel B.J."/>
            <person name="Hornburger P."/>
            <person name="Mueller R.-W."/>
            <person name="Bruemmer F."/>
            <person name="Labrenz M."/>
            <person name="Spormann A.M."/>
            <person name="Op den Camp H."/>
            <person name="Overmann J."/>
            <person name="Amann R."/>
            <person name="Jetten M.S.M."/>
            <person name="Mascher T."/>
            <person name="Medema M.H."/>
            <person name="Devos D.P."/>
            <person name="Kaster A.-K."/>
            <person name="Ovreas L."/>
            <person name="Rohde M."/>
            <person name="Galperin M.Y."/>
            <person name="Jogler C."/>
        </authorList>
    </citation>
    <scope>NUCLEOTIDE SEQUENCE [LARGE SCALE GENOMIC DNA]</scope>
    <source>
        <strain evidence="2 3">HG66A1</strain>
    </source>
</reference>
<evidence type="ECO:0000313" key="3">
    <source>
        <dbReference type="Proteomes" id="UP000320421"/>
    </source>
</evidence>
<dbReference type="AlphaFoldDB" id="A0A517PJV9"/>
<feature type="region of interest" description="Disordered" evidence="1">
    <location>
        <begin position="1"/>
        <end position="21"/>
    </location>
</feature>
<dbReference type="EMBL" id="CP036266">
    <property type="protein sequence ID" value="QDT19669.1"/>
    <property type="molecule type" value="Genomic_DNA"/>
</dbReference>
<organism evidence="2 3">
    <name type="scientific">Gimesia chilikensis</name>
    <dbReference type="NCBI Taxonomy" id="2605989"/>
    <lineage>
        <taxon>Bacteria</taxon>
        <taxon>Pseudomonadati</taxon>
        <taxon>Planctomycetota</taxon>
        <taxon>Planctomycetia</taxon>
        <taxon>Planctomycetales</taxon>
        <taxon>Planctomycetaceae</taxon>
        <taxon>Gimesia</taxon>
    </lineage>
</organism>
<dbReference type="Proteomes" id="UP000320421">
    <property type="component" value="Chromosome"/>
</dbReference>
<evidence type="ECO:0000313" key="2">
    <source>
        <dbReference type="EMBL" id="QDT19669.1"/>
    </source>
</evidence>
<accession>A0A517PJV9</accession>
<name>A0A517PJV9_9PLAN</name>
<proteinExistence type="predicted"/>